<gene>
    <name evidence="1" type="ORF">PBY51_012527</name>
</gene>
<protein>
    <submittedName>
        <fullName evidence="1">Uncharacterized protein</fullName>
    </submittedName>
</protein>
<evidence type="ECO:0000313" key="2">
    <source>
        <dbReference type="Proteomes" id="UP001346869"/>
    </source>
</evidence>
<sequence length="69" mass="7592">MTGGGYSWSCLCSPDFHHEHRAKVMVEAEGEKPAPSVLCCSKSSLRPLFAAEPDPSPLIRSRRLADQHI</sequence>
<dbReference type="EMBL" id="JAUZQC010000008">
    <property type="protein sequence ID" value="KAK5868085.1"/>
    <property type="molecule type" value="Genomic_DNA"/>
</dbReference>
<dbReference type="AlphaFoldDB" id="A0AAN7XTG3"/>
<dbReference type="Proteomes" id="UP001346869">
    <property type="component" value="Unassembled WGS sequence"/>
</dbReference>
<accession>A0AAN7XTG3</accession>
<comment type="caution">
    <text evidence="1">The sequence shown here is derived from an EMBL/GenBank/DDBJ whole genome shotgun (WGS) entry which is preliminary data.</text>
</comment>
<organism evidence="1 2">
    <name type="scientific">Eleginops maclovinus</name>
    <name type="common">Patagonian blennie</name>
    <name type="synonym">Eleginus maclovinus</name>
    <dbReference type="NCBI Taxonomy" id="56733"/>
    <lineage>
        <taxon>Eukaryota</taxon>
        <taxon>Metazoa</taxon>
        <taxon>Chordata</taxon>
        <taxon>Craniata</taxon>
        <taxon>Vertebrata</taxon>
        <taxon>Euteleostomi</taxon>
        <taxon>Actinopterygii</taxon>
        <taxon>Neopterygii</taxon>
        <taxon>Teleostei</taxon>
        <taxon>Neoteleostei</taxon>
        <taxon>Acanthomorphata</taxon>
        <taxon>Eupercaria</taxon>
        <taxon>Perciformes</taxon>
        <taxon>Notothenioidei</taxon>
        <taxon>Eleginopidae</taxon>
        <taxon>Eleginops</taxon>
    </lineage>
</organism>
<evidence type="ECO:0000313" key="1">
    <source>
        <dbReference type="EMBL" id="KAK5868085.1"/>
    </source>
</evidence>
<proteinExistence type="predicted"/>
<name>A0AAN7XTG3_ELEMC</name>
<reference evidence="1 2" key="2">
    <citation type="journal article" date="2023" name="Mol. Biol. Evol.">
        <title>Genomics of Secondarily Temperate Adaptation in the Only Non-Antarctic Icefish.</title>
        <authorList>
            <person name="Rivera-Colon A.G."/>
            <person name="Rayamajhi N."/>
            <person name="Minhas B.F."/>
            <person name="Madrigal G."/>
            <person name="Bilyk K.T."/>
            <person name="Yoon V."/>
            <person name="Hune M."/>
            <person name="Gregory S."/>
            <person name="Cheng C.H.C."/>
            <person name="Catchen J.M."/>
        </authorList>
    </citation>
    <scope>NUCLEOTIDE SEQUENCE [LARGE SCALE GENOMIC DNA]</scope>
    <source>
        <strain evidence="1">JMC-PN-2008</strain>
    </source>
</reference>
<reference evidence="1 2" key="1">
    <citation type="journal article" date="2023" name="Genes (Basel)">
        <title>Chromosome-Level Genome Assembly and Circadian Gene Repertoire of the Patagonia Blennie Eleginops maclovinus-The Closest Ancestral Proxy of Antarctic Cryonotothenioids.</title>
        <authorList>
            <person name="Cheng C.C."/>
            <person name="Rivera-Colon A.G."/>
            <person name="Minhas B.F."/>
            <person name="Wilson L."/>
            <person name="Rayamajhi N."/>
            <person name="Vargas-Chacoff L."/>
            <person name="Catchen J.M."/>
        </authorList>
    </citation>
    <scope>NUCLEOTIDE SEQUENCE [LARGE SCALE GENOMIC DNA]</scope>
    <source>
        <strain evidence="1">JMC-PN-2008</strain>
    </source>
</reference>
<keyword evidence="2" id="KW-1185">Reference proteome</keyword>